<proteinExistence type="predicted"/>
<dbReference type="PANTHER" id="PTHR30383">
    <property type="entry name" value="THIOESTERASE 1/PROTEASE 1/LYSOPHOSPHOLIPASE L1"/>
    <property type="match status" value="1"/>
</dbReference>
<dbReference type="GO" id="GO:0004622">
    <property type="term" value="F:phosphatidylcholine lysophospholipase activity"/>
    <property type="evidence" value="ECO:0007669"/>
    <property type="project" value="TreeGrafter"/>
</dbReference>
<protein>
    <recommendedName>
        <fullName evidence="1">SGNH hydrolase-type esterase domain-containing protein</fullName>
    </recommendedName>
</protein>
<dbReference type="SUPFAM" id="SSF52266">
    <property type="entry name" value="SGNH hydrolase"/>
    <property type="match status" value="1"/>
</dbReference>
<evidence type="ECO:0000313" key="3">
    <source>
        <dbReference type="Proteomes" id="UP000239898"/>
    </source>
</evidence>
<dbReference type="Pfam" id="PF13472">
    <property type="entry name" value="Lipase_GDSL_2"/>
    <property type="match status" value="1"/>
</dbReference>
<dbReference type="AlphaFoldDB" id="A0A2S6ZH76"/>
<organism evidence="2 3">
    <name type="scientific">Xanthomonas theicola</name>
    <dbReference type="NCBI Taxonomy" id="56464"/>
    <lineage>
        <taxon>Bacteria</taxon>
        <taxon>Pseudomonadati</taxon>
        <taxon>Pseudomonadota</taxon>
        <taxon>Gammaproteobacteria</taxon>
        <taxon>Lysobacterales</taxon>
        <taxon>Lysobacteraceae</taxon>
        <taxon>Xanthomonas</taxon>
    </lineage>
</organism>
<keyword evidence="3" id="KW-1185">Reference proteome</keyword>
<dbReference type="EMBL" id="MIGX01000023">
    <property type="protein sequence ID" value="PPT91597.1"/>
    <property type="molecule type" value="Genomic_DNA"/>
</dbReference>
<feature type="domain" description="SGNH hydrolase-type esterase" evidence="1">
    <location>
        <begin position="5"/>
        <end position="159"/>
    </location>
</feature>
<sequence>MRPHPRSLPRLVADGLAQAYPTAVLNVITSAVGGETSDQGAQRFRAQVLGHSPRVATIDYGLNDRALNIEKSRANLLNMIREARRANACAILLTPSLDLQGDPPSFKSTLIEQVDMIRPLVKTEKVPLADSYAAFRAYKGSPQDLMAQPNHPGAKGHKIIAEQILKLLK</sequence>
<dbReference type="InterPro" id="IPR013830">
    <property type="entry name" value="SGNH_hydro"/>
</dbReference>
<dbReference type="Proteomes" id="UP000239898">
    <property type="component" value="Unassembled WGS sequence"/>
</dbReference>
<dbReference type="InterPro" id="IPR051532">
    <property type="entry name" value="Ester_Hydrolysis_Enzymes"/>
</dbReference>
<dbReference type="InterPro" id="IPR036514">
    <property type="entry name" value="SGNH_hydro_sf"/>
</dbReference>
<gene>
    <name evidence="2" type="ORF">XthCFBP4691_07020</name>
</gene>
<accession>A0A2S6ZH76</accession>
<dbReference type="PANTHER" id="PTHR30383:SF5">
    <property type="entry name" value="SGNH HYDROLASE-TYPE ESTERASE DOMAIN-CONTAINING PROTEIN"/>
    <property type="match status" value="1"/>
</dbReference>
<dbReference type="RefSeq" id="WP_128419751.1">
    <property type="nucleotide sequence ID" value="NZ_JBHSXW010000001.1"/>
</dbReference>
<reference evidence="2 3" key="1">
    <citation type="submission" date="2016-08" db="EMBL/GenBank/DDBJ databases">
        <title>Evolution of the type three secretion system and type three effector repertoires in Xanthomonas.</title>
        <authorList>
            <person name="Merda D."/>
            <person name="Briand M."/>
            <person name="Bosis E."/>
            <person name="Rousseau C."/>
            <person name="Portier P."/>
            <person name="Jacques M.-A."/>
            <person name="Fischer-Le Saux M."/>
        </authorList>
    </citation>
    <scope>NUCLEOTIDE SEQUENCE [LARGE SCALE GENOMIC DNA]</scope>
    <source>
        <strain evidence="2 3">CFBP 4691</strain>
    </source>
</reference>
<comment type="caution">
    <text evidence="2">The sequence shown here is derived from an EMBL/GenBank/DDBJ whole genome shotgun (WGS) entry which is preliminary data.</text>
</comment>
<dbReference type="Gene3D" id="3.40.50.1110">
    <property type="entry name" value="SGNH hydrolase"/>
    <property type="match status" value="1"/>
</dbReference>
<evidence type="ECO:0000313" key="2">
    <source>
        <dbReference type="EMBL" id="PPT91597.1"/>
    </source>
</evidence>
<name>A0A2S6ZH76_9XANT</name>
<evidence type="ECO:0000259" key="1">
    <source>
        <dbReference type="Pfam" id="PF13472"/>
    </source>
</evidence>